<comment type="caution">
    <text evidence="2">The sequence shown here is derived from an EMBL/GenBank/DDBJ whole genome shotgun (WGS) entry which is preliminary data.</text>
</comment>
<organism evidence="2 3">
    <name type="scientific">Ditylenchus destructor</name>
    <dbReference type="NCBI Taxonomy" id="166010"/>
    <lineage>
        <taxon>Eukaryota</taxon>
        <taxon>Metazoa</taxon>
        <taxon>Ecdysozoa</taxon>
        <taxon>Nematoda</taxon>
        <taxon>Chromadorea</taxon>
        <taxon>Rhabditida</taxon>
        <taxon>Tylenchina</taxon>
        <taxon>Tylenchomorpha</taxon>
        <taxon>Sphaerularioidea</taxon>
        <taxon>Anguinidae</taxon>
        <taxon>Anguininae</taxon>
        <taxon>Ditylenchus</taxon>
    </lineage>
</organism>
<dbReference type="SUPFAM" id="SSF81383">
    <property type="entry name" value="F-box domain"/>
    <property type="match status" value="1"/>
</dbReference>
<name>A0AAD4R0Z6_9BILA</name>
<protein>
    <recommendedName>
        <fullName evidence="1">F-box domain-containing protein</fullName>
    </recommendedName>
</protein>
<dbReference type="Proteomes" id="UP001201812">
    <property type="component" value="Unassembled WGS sequence"/>
</dbReference>
<proteinExistence type="predicted"/>
<dbReference type="PROSITE" id="PS50181">
    <property type="entry name" value="FBOX"/>
    <property type="match status" value="1"/>
</dbReference>
<dbReference type="EMBL" id="JAKKPZ010000097">
    <property type="protein sequence ID" value="KAI1702526.1"/>
    <property type="molecule type" value="Genomic_DNA"/>
</dbReference>
<gene>
    <name evidence="2" type="ORF">DdX_15425</name>
</gene>
<feature type="domain" description="F-box" evidence="1">
    <location>
        <begin position="1"/>
        <end position="42"/>
    </location>
</feature>
<accession>A0AAD4R0Z6</accession>
<dbReference type="Pfam" id="PF00646">
    <property type="entry name" value="F-box"/>
    <property type="match status" value="1"/>
</dbReference>
<evidence type="ECO:0000313" key="2">
    <source>
        <dbReference type="EMBL" id="KAI1702526.1"/>
    </source>
</evidence>
<sequence>MDTDTLKEVFKYLNYCDLANNSLASKRFSDLIRTHRHRFACLDVSSMALDFIAAKPSPVKIFNEKLSSEAYNEWVVRNEYSKQIPVESQVSMKQSIQYGVPTYLGTVYYFKAVYKDPNYGGSHTTVFTAFAELNHENWPLFQHFIRLLTDPFIFIQSLLMTPPSEVLNLLAGAINPNRKRLQCKKLECINLTGNLQEFMNWIKNHVCCDTIRIDDSSFLNSDPEYFDFFVTAQCTTAIVRFYDLSDVVVDLVQKFMDLKTCDESQTVETIRGSMKDRGVVAVLKRNYATCEEYTERRITNQVIKFINDNIGKSLELIVTVSPPSDTSHFALKIENL</sequence>
<reference evidence="2" key="1">
    <citation type="submission" date="2022-01" db="EMBL/GenBank/DDBJ databases">
        <title>Genome Sequence Resource for Two Populations of Ditylenchus destructor, the Migratory Endoparasitic Phytonematode.</title>
        <authorList>
            <person name="Zhang H."/>
            <person name="Lin R."/>
            <person name="Xie B."/>
        </authorList>
    </citation>
    <scope>NUCLEOTIDE SEQUENCE</scope>
    <source>
        <strain evidence="2">BazhouSP</strain>
    </source>
</reference>
<evidence type="ECO:0000313" key="3">
    <source>
        <dbReference type="Proteomes" id="UP001201812"/>
    </source>
</evidence>
<keyword evidence="3" id="KW-1185">Reference proteome</keyword>
<dbReference type="AlphaFoldDB" id="A0AAD4R0Z6"/>
<dbReference type="InterPro" id="IPR036047">
    <property type="entry name" value="F-box-like_dom_sf"/>
</dbReference>
<dbReference type="InterPro" id="IPR001810">
    <property type="entry name" value="F-box_dom"/>
</dbReference>
<evidence type="ECO:0000259" key="1">
    <source>
        <dbReference type="PROSITE" id="PS50181"/>
    </source>
</evidence>